<proteinExistence type="predicted"/>
<dbReference type="EMBL" id="DROM01000406">
    <property type="protein sequence ID" value="HHH13924.1"/>
    <property type="molecule type" value="Genomic_DNA"/>
</dbReference>
<dbReference type="InterPro" id="IPR017871">
    <property type="entry name" value="ABC_transporter-like_CS"/>
</dbReference>
<dbReference type="InterPro" id="IPR003439">
    <property type="entry name" value="ABC_transporter-like_ATP-bd"/>
</dbReference>
<dbReference type="PROSITE" id="PS00211">
    <property type="entry name" value="ABC_TRANSPORTER_1"/>
    <property type="match status" value="1"/>
</dbReference>
<feature type="domain" description="ABC transporter" evidence="6">
    <location>
        <begin position="2"/>
        <end position="238"/>
    </location>
</feature>
<reference evidence="7" key="1">
    <citation type="journal article" date="2020" name="mSystems">
        <title>Genome- and Community-Level Interaction Insights into Carbon Utilization and Element Cycling Functions of Hydrothermarchaeota in Hydrothermal Sediment.</title>
        <authorList>
            <person name="Zhou Z."/>
            <person name="Liu Y."/>
            <person name="Xu W."/>
            <person name="Pan J."/>
            <person name="Luo Z.H."/>
            <person name="Li M."/>
        </authorList>
    </citation>
    <scope>NUCLEOTIDE SEQUENCE [LARGE SCALE GENOMIC DNA]</scope>
    <source>
        <strain evidence="7">HyVt-535</strain>
    </source>
</reference>
<dbReference type="Pfam" id="PF00005">
    <property type="entry name" value="ABC_tran"/>
    <property type="match status" value="1"/>
</dbReference>
<dbReference type="GO" id="GO:0005524">
    <property type="term" value="F:ATP binding"/>
    <property type="evidence" value="ECO:0007669"/>
    <property type="project" value="UniProtKB-KW"/>
</dbReference>
<dbReference type="PROSITE" id="PS50893">
    <property type="entry name" value="ABC_TRANSPORTER_2"/>
    <property type="match status" value="1"/>
</dbReference>
<accession>A0A7C5N4U4</accession>
<comment type="caution">
    <text evidence="7">The sequence shown here is derived from an EMBL/GenBank/DDBJ whole genome shotgun (WGS) entry which is preliminary data.</text>
</comment>
<dbReference type="PANTHER" id="PTHR42794">
    <property type="entry name" value="HEMIN IMPORT ATP-BINDING PROTEIN HMUV"/>
    <property type="match status" value="1"/>
</dbReference>
<dbReference type="SMART" id="SM00382">
    <property type="entry name" value="AAA"/>
    <property type="match status" value="1"/>
</dbReference>
<dbReference type="CDD" id="cd03214">
    <property type="entry name" value="ABC_Iron-Siderophores_B12_Hemin"/>
    <property type="match status" value="1"/>
</dbReference>
<keyword evidence="3 7" id="KW-0067">ATP-binding</keyword>
<keyword evidence="4" id="KW-1278">Translocase</keyword>
<gene>
    <name evidence="7" type="ORF">ENJ98_06770</name>
</gene>
<dbReference type="InterPro" id="IPR027417">
    <property type="entry name" value="P-loop_NTPase"/>
</dbReference>
<protein>
    <submittedName>
        <fullName evidence="7">ABC transporter ATP-binding protein</fullName>
    </submittedName>
</protein>
<evidence type="ECO:0000313" key="7">
    <source>
        <dbReference type="EMBL" id="HHH13924.1"/>
    </source>
</evidence>
<evidence type="ECO:0000256" key="3">
    <source>
        <dbReference type="ARBA" id="ARBA00022840"/>
    </source>
</evidence>
<evidence type="ECO:0000259" key="6">
    <source>
        <dbReference type="PROSITE" id="PS50893"/>
    </source>
</evidence>
<dbReference type="Proteomes" id="UP000886100">
    <property type="component" value="Unassembled WGS sequence"/>
</dbReference>
<organism evidence="7">
    <name type="scientific">Thiolapillus brandeum</name>
    <dbReference type="NCBI Taxonomy" id="1076588"/>
    <lineage>
        <taxon>Bacteria</taxon>
        <taxon>Pseudomonadati</taxon>
        <taxon>Pseudomonadota</taxon>
        <taxon>Gammaproteobacteria</taxon>
        <taxon>Chromatiales</taxon>
        <taxon>Sedimenticolaceae</taxon>
        <taxon>Thiolapillus</taxon>
    </lineage>
</organism>
<dbReference type="GO" id="GO:0016887">
    <property type="term" value="F:ATP hydrolysis activity"/>
    <property type="evidence" value="ECO:0007669"/>
    <property type="project" value="InterPro"/>
</dbReference>
<evidence type="ECO:0000256" key="5">
    <source>
        <dbReference type="ARBA" id="ARBA00037066"/>
    </source>
</evidence>
<dbReference type="Gene3D" id="3.40.50.300">
    <property type="entry name" value="P-loop containing nucleotide triphosphate hydrolases"/>
    <property type="match status" value="1"/>
</dbReference>
<keyword evidence="2" id="KW-0547">Nucleotide-binding</keyword>
<evidence type="ECO:0000256" key="1">
    <source>
        <dbReference type="ARBA" id="ARBA00022448"/>
    </source>
</evidence>
<dbReference type="InterPro" id="IPR003593">
    <property type="entry name" value="AAA+_ATPase"/>
</dbReference>
<keyword evidence="1" id="KW-0813">Transport</keyword>
<name>A0A7C5N4U4_9GAMM</name>
<evidence type="ECO:0000256" key="2">
    <source>
        <dbReference type="ARBA" id="ARBA00022741"/>
    </source>
</evidence>
<evidence type="ECO:0000256" key="4">
    <source>
        <dbReference type="ARBA" id="ARBA00022967"/>
    </source>
</evidence>
<dbReference type="AlphaFoldDB" id="A0A7C5N4U4"/>
<sequence length="253" mass="28084">MLELEKVDLARGGRLLCRELTLTVEAGECWGVLGPNGAGKSTLLQTMAGLEKPAGGLLRYRGRPLGQWKRRELARELGMLFQLDEGGFTTTLFETVLTGRHPHLGTFGWETAADLEIAWRAVCDLGLEALARRDPATLSGGERQRMEIAVLLAQQPRLALLDEPANHLDPGHQVGILELLRRRFSRPGHAQVMVLHDINLALAFCHRLLLLRGDGHWRAGSVEEMGTPEQLSWLYGCPVRPCAELEDRCLSFL</sequence>
<comment type="function">
    <text evidence="5">Part of the ABC transporter complex HmuTUV involved in hemin import. Responsible for energy coupling to the transport system.</text>
</comment>
<dbReference type="PANTHER" id="PTHR42794:SF1">
    <property type="entry name" value="HEMIN IMPORT ATP-BINDING PROTEIN HMUV"/>
    <property type="match status" value="1"/>
</dbReference>
<dbReference type="SUPFAM" id="SSF52540">
    <property type="entry name" value="P-loop containing nucleoside triphosphate hydrolases"/>
    <property type="match status" value="1"/>
</dbReference>